<evidence type="ECO:0000256" key="2">
    <source>
        <dbReference type="ARBA" id="ARBA00022448"/>
    </source>
</evidence>
<keyword evidence="2 11" id="KW-0813">Transport</keyword>
<keyword evidence="7 11" id="KW-0406">Ion transport</keyword>
<evidence type="ECO:0000256" key="7">
    <source>
        <dbReference type="ARBA" id="ARBA00023065"/>
    </source>
</evidence>
<keyword evidence="13" id="KW-1185">Reference proteome</keyword>
<dbReference type="EMBL" id="CAAALY010114479">
    <property type="protein sequence ID" value="VEL30683.1"/>
    <property type="molecule type" value="Genomic_DNA"/>
</dbReference>
<dbReference type="Pfam" id="PF00858">
    <property type="entry name" value="ASC"/>
    <property type="match status" value="1"/>
</dbReference>
<dbReference type="Gene3D" id="1.10.287.820">
    <property type="entry name" value="Acid-sensing ion channel domain"/>
    <property type="match status" value="1"/>
</dbReference>
<comment type="subcellular location">
    <subcellularLocation>
        <location evidence="1">Membrane</location>
        <topology evidence="1">Multi-pass membrane protein</topology>
    </subcellularLocation>
</comment>
<comment type="similarity">
    <text evidence="11">Belongs to the amiloride-sensitive sodium channel (TC 1.A.6) family.</text>
</comment>
<proteinExistence type="inferred from homology"/>
<keyword evidence="6" id="KW-0915">Sodium</keyword>
<evidence type="ECO:0000256" key="5">
    <source>
        <dbReference type="ARBA" id="ARBA00022989"/>
    </source>
</evidence>
<evidence type="ECO:0000313" key="13">
    <source>
        <dbReference type="Proteomes" id="UP000784294"/>
    </source>
</evidence>
<evidence type="ECO:0000256" key="3">
    <source>
        <dbReference type="ARBA" id="ARBA00022461"/>
    </source>
</evidence>
<evidence type="ECO:0000256" key="4">
    <source>
        <dbReference type="ARBA" id="ARBA00022692"/>
    </source>
</evidence>
<dbReference type="GO" id="GO:0015280">
    <property type="term" value="F:ligand-gated sodium channel activity"/>
    <property type="evidence" value="ECO:0007669"/>
    <property type="project" value="TreeGrafter"/>
</dbReference>
<evidence type="ECO:0000256" key="9">
    <source>
        <dbReference type="ARBA" id="ARBA00023201"/>
    </source>
</evidence>
<gene>
    <name evidence="12" type="ORF">PXEA_LOCUS24123</name>
</gene>
<dbReference type="Proteomes" id="UP000784294">
    <property type="component" value="Unassembled WGS sequence"/>
</dbReference>
<keyword evidence="5" id="KW-1133">Transmembrane helix</keyword>
<dbReference type="OrthoDB" id="6021021at2759"/>
<evidence type="ECO:0000256" key="11">
    <source>
        <dbReference type="RuleBase" id="RU000679"/>
    </source>
</evidence>
<keyword evidence="9 11" id="KW-0739">Sodium transport</keyword>
<keyword evidence="8" id="KW-0472">Membrane</keyword>
<keyword evidence="10 11" id="KW-0407">Ion channel</keyword>
<comment type="caution">
    <text evidence="12">The sequence shown here is derived from an EMBL/GenBank/DDBJ whole genome shotgun (WGS) entry which is preliminary data.</text>
</comment>
<keyword evidence="4 11" id="KW-0812">Transmembrane</keyword>
<evidence type="ECO:0000256" key="1">
    <source>
        <dbReference type="ARBA" id="ARBA00004141"/>
    </source>
</evidence>
<accession>A0A448X8E2</accession>
<dbReference type="AlphaFoldDB" id="A0A448X8E2"/>
<evidence type="ECO:0000256" key="6">
    <source>
        <dbReference type="ARBA" id="ARBA00023053"/>
    </source>
</evidence>
<dbReference type="PANTHER" id="PTHR11690:SF248">
    <property type="entry name" value="PICKPOCKET 17, ISOFORM A"/>
    <property type="match status" value="1"/>
</dbReference>
<evidence type="ECO:0000256" key="8">
    <source>
        <dbReference type="ARBA" id="ARBA00023136"/>
    </source>
</evidence>
<dbReference type="GO" id="GO:0005886">
    <property type="term" value="C:plasma membrane"/>
    <property type="evidence" value="ECO:0007669"/>
    <property type="project" value="TreeGrafter"/>
</dbReference>
<name>A0A448X8E2_9PLAT</name>
<reference evidence="12" key="1">
    <citation type="submission" date="2018-11" db="EMBL/GenBank/DDBJ databases">
        <authorList>
            <consortium name="Pathogen Informatics"/>
        </authorList>
    </citation>
    <scope>NUCLEOTIDE SEQUENCE</scope>
</reference>
<organism evidence="12 13">
    <name type="scientific">Protopolystoma xenopodis</name>
    <dbReference type="NCBI Taxonomy" id="117903"/>
    <lineage>
        <taxon>Eukaryota</taxon>
        <taxon>Metazoa</taxon>
        <taxon>Spiralia</taxon>
        <taxon>Lophotrochozoa</taxon>
        <taxon>Platyhelminthes</taxon>
        <taxon>Monogenea</taxon>
        <taxon>Polyopisthocotylea</taxon>
        <taxon>Polystomatidea</taxon>
        <taxon>Polystomatidae</taxon>
        <taxon>Protopolystoma</taxon>
    </lineage>
</organism>
<protein>
    <submittedName>
        <fullName evidence="12">Uncharacterized protein</fullName>
    </submittedName>
</protein>
<dbReference type="InterPro" id="IPR001873">
    <property type="entry name" value="ENaC"/>
</dbReference>
<keyword evidence="3 11" id="KW-0894">Sodium channel</keyword>
<dbReference type="PANTHER" id="PTHR11690">
    <property type="entry name" value="AMILORIDE-SENSITIVE SODIUM CHANNEL-RELATED"/>
    <property type="match status" value="1"/>
</dbReference>
<sequence>MSPFSSSQISYLKGSRRVVSPCEKAGKWRHFIHALFLNCASLDVNPAIREFTKTLEFYLYLDERRDWADCRDCFRLDVKSQLAGAIIAIDKPDTLGNINDKSINLKPGTLTEIRLSIEQHIQQLPPYGNCSNSTPSHLSLYGMNYTYSESACRQAAIQTSLREHCGCQAIEYPYDPDSRLPFCHAAAEFVPKTACNASQSAKLSARQTNADVDADADAELGAGAGEEASAEHLRCMLLLDKLLERSICKLRVVGGYQNDVVPGCRMPCSFYAYETEKSTSAWPAKVDFD</sequence>
<evidence type="ECO:0000256" key="10">
    <source>
        <dbReference type="ARBA" id="ARBA00023303"/>
    </source>
</evidence>
<evidence type="ECO:0000313" key="12">
    <source>
        <dbReference type="EMBL" id="VEL30683.1"/>
    </source>
</evidence>